<organism evidence="1">
    <name type="scientific">Anguilla anguilla</name>
    <name type="common">European freshwater eel</name>
    <name type="synonym">Muraena anguilla</name>
    <dbReference type="NCBI Taxonomy" id="7936"/>
    <lineage>
        <taxon>Eukaryota</taxon>
        <taxon>Metazoa</taxon>
        <taxon>Chordata</taxon>
        <taxon>Craniata</taxon>
        <taxon>Vertebrata</taxon>
        <taxon>Euteleostomi</taxon>
        <taxon>Actinopterygii</taxon>
        <taxon>Neopterygii</taxon>
        <taxon>Teleostei</taxon>
        <taxon>Anguilliformes</taxon>
        <taxon>Anguillidae</taxon>
        <taxon>Anguilla</taxon>
    </lineage>
</organism>
<reference evidence="1" key="2">
    <citation type="journal article" date="2015" name="Fish Shellfish Immunol.">
        <title>Early steps in the European eel (Anguilla anguilla)-Vibrio vulnificus interaction in the gills: Role of the RtxA13 toxin.</title>
        <authorList>
            <person name="Callol A."/>
            <person name="Pajuelo D."/>
            <person name="Ebbesson L."/>
            <person name="Teles M."/>
            <person name="MacKenzie S."/>
            <person name="Amaro C."/>
        </authorList>
    </citation>
    <scope>NUCLEOTIDE SEQUENCE</scope>
</reference>
<dbReference type="AlphaFoldDB" id="A0A0E9X9E3"/>
<reference evidence="1" key="1">
    <citation type="submission" date="2014-11" db="EMBL/GenBank/DDBJ databases">
        <authorList>
            <person name="Amaro Gonzalez C."/>
        </authorList>
    </citation>
    <scope>NUCLEOTIDE SEQUENCE</scope>
</reference>
<protein>
    <submittedName>
        <fullName evidence="1">Uncharacterized protein</fullName>
    </submittedName>
</protein>
<sequence length="47" mass="5467">MIIKTTVVLQFQLPCYLKPLKSEKIKIEHSLKKQKGESGLCMKKTLY</sequence>
<dbReference type="EMBL" id="GBXM01010274">
    <property type="protein sequence ID" value="JAH98303.1"/>
    <property type="molecule type" value="Transcribed_RNA"/>
</dbReference>
<evidence type="ECO:0000313" key="1">
    <source>
        <dbReference type="EMBL" id="JAH98303.1"/>
    </source>
</evidence>
<name>A0A0E9X9E3_ANGAN</name>
<proteinExistence type="predicted"/>
<accession>A0A0E9X9E3</accession>